<dbReference type="EMBL" id="CAUJNA010003661">
    <property type="protein sequence ID" value="CAJ1407204.1"/>
    <property type="molecule type" value="Genomic_DNA"/>
</dbReference>
<dbReference type="PANTHER" id="PTHR23084:SF179">
    <property type="entry name" value="OS10G0565000 PROTEIN"/>
    <property type="match status" value="1"/>
</dbReference>
<dbReference type="Proteomes" id="UP001178507">
    <property type="component" value="Unassembled WGS sequence"/>
</dbReference>
<dbReference type="InterPro" id="IPR003409">
    <property type="entry name" value="MORN"/>
</dbReference>
<sequence>MQLSRVGFFPTQIPSEWQAWIQGFLQKSPLFALADFFTNIAARAQKVQEEGYLQTYQPVVSTQLVGHARPREGVRVKAGAAGAAKLSEEQRADPAAGRCSEVNVAADHPVRTYVNKVYRSVHVADHLYGQEDALVWQEVPLENGSYRGQVSRGKLSGAGVAKWADDSRYEGQWQEGSMQGLGAFTKPDGSCYQGQWAAGKMHGRGVLTSPDGHRFEGEWRDGEQL</sequence>
<keyword evidence="1" id="KW-0677">Repeat</keyword>
<keyword evidence="3" id="KW-1185">Reference proteome</keyword>
<proteinExistence type="predicted"/>
<organism evidence="2 3">
    <name type="scientific">Effrenium voratum</name>
    <dbReference type="NCBI Taxonomy" id="2562239"/>
    <lineage>
        <taxon>Eukaryota</taxon>
        <taxon>Sar</taxon>
        <taxon>Alveolata</taxon>
        <taxon>Dinophyceae</taxon>
        <taxon>Suessiales</taxon>
        <taxon>Symbiodiniaceae</taxon>
        <taxon>Effrenium</taxon>
    </lineage>
</organism>
<dbReference type="PANTHER" id="PTHR23084">
    <property type="entry name" value="PHOSPHATIDYLINOSITOL-4-PHOSPHATE 5-KINASE RELATED"/>
    <property type="match status" value="1"/>
</dbReference>
<evidence type="ECO:0000313" key="2">
    <source>
        <dbReference type="EMBL" id="CAJ1407204.1"/>
    </source>
</evidence>
<comment type="caution">
    <text evidence="2">The sequence shown here is derived from an EMBL/GenBank/DDBJ whole genome shotgun (WGS) entry which is preliminary data.</text>
</comment>
<dbReference type="SUPFAM" id="SSF82185">
    <property type="entry name" value="Histone H3 K4-specific methyltransferase SET7/9 N-terminal domain"/>
    <property type="match status" value="1"/>
</dbReference>
<accession>A0AA36JK82</accession>
<gene>
    <name evidence="2" type="ORF">EVOR1521_LOCUS28969</name>
</gene>
<dbReference type="AlphaFoldDB" id="A0AA36JK82"/>
<reference evidence="2" key="1">
    <citation type="submission" date="2023-08" db="EMBL/GenBank/DDBJ databases">
        <authorList>
            <person name="Chen Y."/>
            <person name="Shah S."/>
            <person name="Dougan E. K."/>
            <person name="Thang M."/>
            <person name="Chan C."/>
        </authorList>
    </citation>
    <scope>NUCLEOTIDE SEQUENCE</scope>
</reference>
<dbReference type="Gene3D" id="2.20.110.10">
    <property type="entry name" value="Histone H3 K4-specific methyltransferase SET7/9 N-terminal domain"/>
    <property type="match status" value="2"/>
</dbReference>
<evidence type="ECO:0000313" key="3">
    <source>
        <dbReference type="Proteomes" id="UP001178507"/>
    </source>
</evidence>
<dbReference type="Pfam" id="PF02493">
    <property type="entry name" value="MORN"/>
    <property type="match status" value="4"/>
</dbReference>
<protein>
    <submittedName>
        <fullName evidence="2">Uncharacterized protein</fullName>
    </submittedName>
</protein>
<name>A0AA36JK82_9DINO</name>
<evidence type="ECO:0000256" key="1">
    <source>
        <dbReference type="ARBA" id="ARBA00022737"/>
    </source>
</evidence>
<dbReference type="SMART" id="SM00698">
    <property type="entry name" value="MORN"/>
    <property type="match status" value="3"/>
</dbReference>